<feature type="signal peptide" evidence="3">
    <location>
        <begin position="1"/>
        <end position="22"/>
    </location>
</feature>
<proteinExistence type="predicted"/>
<evidence type="ECO:0000313" key="5">
    <source>
        <dbReference type="Proteomes" id="UP001054945"/>
    </source>
</evidence>
<feature type="region of interest" description="Disordered" evidence="1">
    <location>
        <begin position="20"/>
        <end position="84"/>
    </location>
</feature>
<evidence type="ECO:0000256" key="1">
    <source>
        <dbReference type="SAM" id="MobiDB-lite"/>
    </source>
</evidence>
<evidence type="ECO:0000256" key="2">
    <source>
        <dbReference type="SAM" id="Phobius"/>
    </source>
</evidence>
<dbReference type="EMBL" id="BPLR01009763">
    <property type="protein sequence ID" value="GIY34425.1"/>
    <property type="molecule type" value="Genomic_DNA"/>
</dbReference>
<keyword evidence="3" id="KW-0732">Signal</keyword>
<keyword evidence="5" id="KW-1185">Reference proteome</keyword>
<feature type="chain" id="PRO_5043921228" evidence="3">
    <location>
        <begin position="23"/>
        <end position="229"/>
    </location>
</feature>
<dbReference type="AlphaFoldDB" id="A0AAV4SK13"/>
<dbReference type="Proteomes" id="UP001054945">
    <property type="component" value="Unassembled WGS sequence"/>
</dbReference>
<keyword evidence="2" id="KW-0812">Transmembrane</keyword>
<comment type="caution">
    <text evidence="4">The sequence shown here is derived from an EMBL/GenBank/DDBJ whole genome shotgun (WGS) entry which is preliminary data.</text>
</comment>
<evidence type="ECO:0000313" key="4">
    <source>
        <dbReference type="EMBL" id="GIY34425.1"/>
    </source>
</evidence>
<protein>
    <submittedName>
        <fullName evidence="4">Uncharacterized protein</fullName>
    </submittedName>
</protein>
<feature type="transmembrane region" description="Helical" evidence="2">
    <location>
        <begin position="155"/>
        <end position="177"/>
    </location>
</feature>
<keyword evidence="2" id="KW-1133">Transmembrane helix</keyword>
<sequence length="229" mass="24859">MSMLSVFCRNLTSVLLLSGTAGDPELRGGAGGWGGPRRRRHFWSTGRGVPSGLERLQRGPRAPVRRSSAPQGAEQGPGGLHARQAGEVVSGRGGAFEEDSGEESEQPAFQQIVPEDREPVFRAGGGGGLLHGRRGQRRRLVGISLHYSHKLLTVWMTYCILFSPALLAGLLDIIFPYTLRWHAGYFAFALLGGLLDILLPCTLRWHAGYLSILDDMLDNFSLALLGGAW</sequence>
<name>A0AAV4SK13_CAEEX</name>
<accession>A0AAV4SK13</accession>
<evidence type="ECO:0000256" key="3">
    <source>
        <dbReference type="SAM" id="SignalP"/>
    </source>
</evidence>
<feature type="transmembrane region" description="Helical" evidence="2">
    <location>
        <begin position="183"/>
        <end position="203"/>
    </location>
</feature>
<keyword evidence="2" id="KW-0472">Membrane</keyword>
<reference evidence="4 5" key="1">
    <citation type="submission" date="2021-06" db="EMBL/GenBank/DDBJ databases">
        <title>Caerostris extrusa draft genome.</title>
        <authorList>
            <person name="Kono N."/>
            <person name="Arakawa K."/>
        </authorList>
    </citation>
    <scope>NUCLEOTIDE SEQUENCE [LARGE SCALE GENOMIC DNA]</scope>
</reference>
<organism evidence="4 5">
    <name type="scientific">Caerostris extrusa</name>
    <name type="common">Bark spider</name>
    <name type="synonym">Caerostris bankana</name>
    <dbReference type="NCBI Taxonomy" id="172846"/>
    <lineage>
        <taxon>Eukaryota</taxon>
        <taxon>Metazoa</taxon>
        <taxon>Ecdysozoa</taxon>
        <taxon>Arthropoda</taxon>
        <taxon>Chelicerata</taxon>
        <taxon>Arachnida</taxon>
        <taxon>Araneae</taxon>
        <taxon>Araneomorphae</taxon>
        <taxon>Entelegynae</taxon>
        <taxon>Araneoidea</taxon>
        <taxon>Araneidae</taxon>
        <taxon>Caerostris</taxon>
    </lineage>
</organism>
<gene>
    <name evidence="4" type="ORF">CEXT_114941</name>
</gene>